<dbReference type="AlphaFoldDB" id="A0A2K8JNU3"/>
<reference evidence="2" key="1">
    <citation type="submission" date="2016-10" db="EMBL/GenBank/DDBJ databases">
        <title>The assassin bug Pristhesancus plagipennis produces two different types of venom.</title>
        <authorList>
            <person name="Walker A.A."/>
            <person name="Herzig V."/>
            <person name="Jin J."/>
            <person name="Fry B.G."/>
            <person name="King G.F."/>
        </authorList>
    </citation>
    <scope>NUCLEOTIDE SEQUENCE</scope>
</reference>
<evidence type="ECO:0000313" key="2">
    <source>
        <dbReference type="EMBL" id="ATU82663.1"/>
    </source>
</evidence>
<organism evidence="2">
    <name type="scientific">Pristhesancus plagipennis</name>
    <name type="common">Common assassin bug</name>
    <dbReference type="NCBI Taxonomy" id="1955184"/>
    <lineage>
        <taxon>Eukaryota</taxon>
        <taxon>Metazoa</taxon>
        <taxon>Ecdysozoa</taxon>
        <taxon>Arthropoda</taxon>
        <taxon>Hexapoda</taxon>
        <taxon>Insecta</taxon>
        <taxon>Pterygota</taxon>
        <taxon>Neoptera</taxon>
        <taxon>Paraneoptera</taxon>
        <taxon>Hemiptera</taxon>
        <taxon>Heteroptera</taxon>
        <taxon>Panheteroptera</taxon>
        <taxon>Cimicomorpha</taxon>
        <taxon>Reduviidae</taxon>
        <taxon>Harpactorinae</taxon>
        <taxon>Harpactorini</taxon>
        <taxon>Pristhesancus</taxon>
    </lineage>
</organism>
<feature type="signal peptide" evidence="1">
    <location>
        <begin position="1"/>
        <end position="22"/>
    </location>
</feature>
<name>A0A2K8JNU3_PRIPG</name>
<dbReference type="EMBL" id="KY030912">
    <property type="protein sequence ID" value="ATU82663.1"/>
    <property type="molecule type" value="mRNA"/>
</dbReference>
<protein>
    <submittedName>
        <fullName evidence="2">Venom peptide Pp15a</fullName>
    </submittedName>
</protein>
<accession>A0A2K8JNU3</accession>
<dbReference type="PROSITE" id="PS51257">
    <property type="entry name" value="PROKAR_LIPOPROTEIN"/>
    <property type="match status" value="1"/>
</dbReference>
<evidence type="ECO:0000256" key="1">
    <source>
        <dbReference type="SAM" id="SignalP"/>
    </source>
</evidence>
<proteinExistence type="evidence at transcript level"/>
<keyword evidence="1" id="KW-0732">Signal</keyword>
<feature type="chain" id="PRO_5014836646" evidence="1">
    <location>
        <begin position="23"/>
        <end position="57"/>
    </location>
</feature>
<sequence length="57" mass="6348">MKIILSSLLFVLFACLVHFNYAQILLEDEAETMAGLDSEGADEFRLREDTIASLIGN</sequence>